<protein>
    <submittedName>
        <fullName evidence="2">Uncharacterized protein</fullName>
    </submittedName>
</protein>
<accession>A0A8H6XUN6</accession>
<name>A0A8H6XUN6_9AGAR</name>
<gene>
    <name evidence="2" type="ORF">MVEN_01459200</name>
</gene>
<keyword evidence="3" id="KW-1185">Reference proteome</keyword>
<evidence type="ECO:0000313" key="3">
    <source>
        <dbReference type="Proteomes" id="UP000620124"/>
    </source>
</evidence>
<organism evidence="2 3">
    <name type="scientific">Mycena venus</name>
    <dbReference type="NCBI Taxonomy" id="2733690"/>
    <lineage>
        <taxon>Eukaryota</taxon>
        <taxon>Fungi</taxon>
        <taxon>Dikarya</taxon>
        <taxon>Basidiomycota</taxon>
        <taxon>Agaricomycotina</taxon>
        <taxon>Agaricomycetes</taxon>
        <taxon>Agaricomycetidae</taxon>
        <taxon>Agaricales</taxon>
        <taxon>Marasmiineae</taxon>
        <taxon>Mycenaceae</taxon>
        <taxon>Mycena</taxon>
    </lineage>
</organism>
<dbReference type="Proteomes" id="UP000620124">
    <property type="component" value="Unassembled WGS sequence"/>
</dbReference>
<dbReference type="AlphaFoldDB" id="A0A8H6XUN6"/>
<evidence type="ECO:0000256" key="1">
    <source>
        <dbReference type="SAM" id="MobiDB-lite"/>
    </source>
</evidence>
<dbReference type="EMBL" id="JACAZI010000012">
    <property type="protein sequence ID" value="KAF7347054.1"/>
    <property type="molecule type" value="Genomic_DNA"/>
</dbReference>
<evidence type="ECO:0000313" key="2">
    <source>
        <dbReference type="EMBL" id="KAF7347054.1"/>
    </source>
</evidence>
<reference evidence="2" key="1">
    <citation type="submission" date="2020-05" db="EMBL/GenBank/DDBJ databases">
        <title>Mycena genomes resolve the evolution of fungal bioluminescence.</title>
        <authorList>
            <person name="Tsai I.J."/>
        </authorList>
    </citation>
    <scope>NUCLEOTIDE SEQUENCE</scope>
    <source>
        <strain evidence="2">CCC161011</strain>
    </source>
</reference>
<sequence length="298" mass="32990">MDLQDRHGFASRSKFAQQQAKALVEPQGGSIYMWHMERWQDENHGASVVAIPFLRGTEGHRPSLSPGPVAPATRRLPVPRHGPRSVYLRRTLLDLNGRMRKKRVRRDRRRGVASSESTVVLRSARNTGIRVASRTDVLSRLPTPVPAPARHGALSLEDRRRSLFIAKHSRARSLHWVSARIRHSLPSSANLPPPLHPRPPTSILILPLTVRQYLRPIPSSSRAETLLSIFRISLDLSPALRPRLSISGRFLCPPSSSVIHPLAPAPPRPPSLVLSVPTVPTVQYGPTAALSYSTGSRT</sequence>
<proteinExistence type="predicted"/>
<feature type="region of interest" description="Disordered" evidence="1">
    <location>
        <begin position="59"/>
        <end position="81"/>
    </location>
</feature>
<comment type="caution">
    <text evidence="2">The sequence shown here is derived from an EMBL/GenBank/DDBJ whole genome shotgun (WGS) entry which is preliminary data.</text>
</comment>